<dbReference type="GO" id="GO:0022857">
    <property type="term" value="F:transmembrane transporter activity"/>
    <property type="evidence" value="ECO:0007669"/>
    <property type="project" value="InterPro"/>
</dbReference>
<dbReference type="Proteomes" id="UP000286921">
    <property type="component" value="Unassembled WGS sequence"/>
</dbReference>
<name>A0A401KPK4_ASPAW</name>
<proteinExistence type="predicted"/>
<dbReference type="InterPro" id="IPR008030">
    <property type="entry name" value="NmrA-like"/>
</dbReference>
<comment type="subcellular location">
    <subcellularLocation>
        <location evidence="1">Membrane</location>
        <topology evidence="1">Multi-pass membrane protein</topology>
    </subcellularLocation>
</comment>
<dbReference type="Gene3D" id="3.40.50.720">
    <property type="entry name" value="NAD(P)-binding Rossmann-like Domain"/>
    <property type="match status" value="1"/>
</dbReference>
<feature type="transmembrane region" description="Helical" evidence="6">
    <location>
        <begin position="743"/>
        <end position="762"/>
    </location>
</feature>
<feature type="transmembrane region" description="Helical" evidence="6">
    <location>
        <begin position="464"/>
        <end position="481"/>
    </location>
</feature>
<dbReference type="InterPro" id="IPR011701">
    <property type="entry name" value="MFS"/>
</dbReference>
<evidence type="ECO:0000313" key="8">
    <source>
        <dbReference type="EMBL" id="GCB21214.1"/>
    </source>
</evidence>
<organism evidence="8 9">
    <name type="scientific">Aspergillus awamori</name>
    <name type="common">Black koji mold</name>
    <dbReference type="NCBI Taxonomy" id="105351"/>
    <lineage>
        <taxon>Eukaryota</taxon>
        <taxon>Fungi</taxon>
        <taxon>Dikarya</taxon>
        <taxon>Ascomycota</taxon>
        <taxon>Pezizomycotina</taxon>
        <taxon>Eurotiomycetes</taxon>
        <taxon>Eurotiomycetidae</taxon>
        <taxon>Eurotiales</taxon>
        <taxon>Aspergillaceae</taxon>
        <taxon>Aspergillus</taxon>
    </lineage>
</organism>
<dbReference type="EMBL" id="BDHI01000007">
    <property type="protein sequence ID" value="GCB21214.1"/>
    <property type="molecule type" value="Genomic_DNA"/>
</dbReference>
<dbReference type="InterPro" id="IPR036291">
    <property type="entry name" value="NAD(P)-bd_dom_sf"/>
</dbReference>
<dbReference type="Pfam" id="PF07690">
    <property type="entry name" value="MFS_1"/>
    <property type="match status" value="1"/>
</dbReference>
<dbReference type="SUPFAM" id="SSF51735">
    <property type="entry name" value="NAD(P)-binding Rossmann-fold domains"/>
    <property type="match status" value="1"/>
</dbReference>
<feature type="compositionally biased region" description="Basic and acidic residues" evidence="5">
    <location>
        <begin position="357"/>
        <end position="366"/>
    </location>
</feature>
<feature type="region of interest" description="Disordered" evidence="5">
    <location>
        <begin position="357"/>
        <end position="389"/>
    </location>
</feature>
<feature type="transmembrane region" description="Helical" evidence="6">
    <location>
        <begin position="835"/>
        <end position="858"/>
    </location>
</feature>
<evidence type="ECO:0000256" key="2">
    <source>
        <dbReference type="ARBA" id="ARBA00022692"/>
    </source>
</evidence>
<feature type="transmembrane region" description="Helical" evidence="6">
    <location>
        <begin position="652"/>
        <end position="674"/>
    </location>
</feature>
<dbReference type="Gene3D" id="1.20.1250.20">
    <property type="entry name" value="MFS general substrate transporter like domains"/>
    <property type="match status" value="1"/>
</dbReference>
<feature type="transmembrane region" description="Helical" evidence="6">
    <location>
        <begin position="425"/>
        <end position="444"/>
    </location>
</feature>
<feature type="transmembrane region" description="Helical" evidence="6">
    <location>
        <begin position="807"/>
        <end position="829"/>
    </location>
</feature>
<feature type="transmembrane region" description="Helical" evidence="6">
    <location>
        <begin position="550"/>
        <end position="574"/>
    </location>
</feature>
<feature type="transmembrane region" description="Helical" evidence="6">
    <location>
        <begin position="694"/>
        <end position="718"/>
    </location>
</feature>
<comment type="caution">
    <text evidence="8">The sequence shown here is derived from an EMBL/GenBank/DDBJ whole genome shotgun (WGS) entry which is preliminary data.</text>
</comment>
<feature type="transmembrane region" description="Helical" evidence="6">
    <location>
        <begin position="493"/>
        <end position="512"/>
    </location>
</feature>
<feature type="transmembrane region" description="Helical" evidence="6">
    <location>
        <begin position="768"/>
        <end position="795"/>
    </location>
</feature>
<keyword evidence="3 6" id="KW-1133">Transmembrane helix</keyword>
<dbReference type="AlphaFoldDB" id="A0A401KPK4"/>
<evidence type="ECO:0000259" key="7">
    <source>
        <dbReference type="PROSITE" id="PS50850"/>
    </source>
</evidence>
<dbReference type="PANTHER" id="PTHR23502:SF47">
    <property type="entry name" value="MAJOR FACILITATOR SUPERFAMILY (MFS) PROFILE DOMAIN-CONTAINING PROTEIN-RELATED"/>
    <property type="match status" value="1"/>
</dbReference>
<keyword evidence="4 6" id="KW-0472">Membrane</keyword>
<feature type="transmembrane region" description="Helical" evidence="6">
    <location>
        <begin position="586"/>
        <end position="602"/>
    </location>
</feature>
<dbReference type="InterPro" id="IPR036259">
    <property type="entry name" value="MFS_trans_sf"/>
</dbReference>
<protein>
    <submittedName>
        <fullName evidence="8">Uncharacterized transporter mfs2</fullName>
    </submittedName>
</protein>
<evidence type="ECO:0000256" key="3">
    <source>
        <dbReference type="ARBA" id="ARBA00022989"/>
    </source>
</evidence>
<dbReference type="Gene3D" id="3.90.25.10">
    <property type="entry name" value="UDP-galactose 4-epimerase, domain 1"/>
    <property type="match status" value="1"/>
</dbReference>
<reference evidence="8 9" key="1">
    <citation type="submission" date="2016-09" db="EMBL/GenBank/DDBJ databases">
        <title>Aspergillus awamori IFM 58123T.</title>
        <authorList>
            <person name="Kusuya Y."/>
            <person name="Shimizu M."/>
            <person name="Takahashi H."/>
            <person name="Yaguchi T."/>
        </authorList>
    </citation>
    <scope>NUCLEOTIDE SEQUENCE [LARGE SCALE GENOMIC DNA]</scope>
    <source>
        <strain evidence="8 9">IFM 58123</strain>
    </source>
</reference>
<evidence type="ECO:0000256" key="1">
    <source>
        <dbReference type="ARBA" id="ARBA00004141"/>
    </source>
</evidence>
<gene>
    <name evidence="8" type="ORF">AAWM_04099</name>
</gene>
<keyword evidence="2 6" id="KW-0812">Transmembrane</keyword>
<dbReference type="PROSITE" id="PS50850">
    <property type="entry name" value="MFS"/>
    <property type="match status" value="1"/>
</dbReference>
<feature type="domain" description="Major facilitator superfamily (MFS) profile" evidence="7">
    <location>
        <begin position="427"/>
        <end position="863"/>
    </location>
</feature>
<evidence type="ECO:0000256" key="6">
    <source>
        <dbReference type="SAM" id="Phobius"/>
    </source>
</evidence>
<evidence type="ECO:0000256" key="4">
    <source>
        <dbReference type="ARBA" id="ARBA00023136"/>
    </source>
</evidence>
<dbReference type="PANTHER" id="PTHR23502">
    <property type="entry name" value="MAJOR FACILITATOR SUPERFAMILY"/>
    <property type="match status" value="1"/>
</dbReference>
<sequence>MGTPVIVGVIGATGKRGRSVVYGLLTSPTKFRTITSFTRRALVDSQANKTLKAKGVKNVGYDLNGPREVLVAQLKGINIVILCIAWEHLESQIPWIEAAKEAGVKGFVPSEWVGPAPRGIIDIKDKKLEILAVIQRVGLPYTPINVGCWFQVWVPKIPSGRSNHAHSSYIDDRIIGDGNRKFGLTDLVDIRKYVAQIISDARTLNRRVFAYTEVLSMNEIWDTMAAVSGETPPKDYVSEEDIREIIRSWANTAYHCASEGIIPRNLQTISGYLDFWELFQIFQRAGRHWGLPGPLLDYKSIPSPERVYSGFAFHLIFDWNPCFRHTRPPTAANTRNMAFIYQYRGLRRYVNELVDDASRAQHESSSSEHASPQPLGHPPSKIRDPSQIPGISLKSDCNGEKYYEVSWATPHDPFNPQQWSHARRVASTMCVCLIALVTTMASAIDSAVLSEASQHFGVSQVAESLATGLYLIGFGVGALIASPMSEIVGRFPVYIGALVIFGSWILGAALAPNFGSQLVFRFLAGLCGSAPLTVAGGSISDVWSTLEKTFGFPIFAIPGFGGPILGPVVGAYIGYSPRISWRWSEWIMLIFDGLVIAIIFLFKRETFAPQLLYYKAKFFREATGDARFKTAGEASGSGSLLPVLKRNFTRPWLLLMEPIVIFFTFYLTIVYIVLFTFLDGYVYIFADTYGINEGLANICFLGLFIGILSSMILVPILYRKTARQLRDAGDDGSGRMVDRESRLFFAQIGAPAIPIGLFWMGWTDYPSIAIWSPLAASIAVGFGVICIFLSAYMYIIDSYQQYAASALTFVALVRYLAAGGMTVVGIPMYRNLGTHWTLTVLGIISAVAAPIPYVLTFWGPSLRKRSKWATAISA</sequence>
<evidence type="ECO:0000313" key="9">
    <source>
        <dbReference type="Proteomes" id="UP000286921"/>
    </source>
</evidence>
<dbReference type="SUPFAM" id="SSF103473">
    <property type="entry name" value="MFS general substrate transporter"/>
    <property type="match status" value="1"/>
</dbReference>
<dbReference type="Pfam" id="PF05368">
    <property type="entry name" value="NmrA"/>
    <property type="match status" value="1"/>
</dbReference>
<dbReference type="GO" id="GO:0005886">
    <property type="term" value="C:plasma membrane"/>
    <property type="evidence" value="ECO:0007669"/>
    <property type="project" value="TreeGrafter"/>
</dbReference>
<dbReference type="InterPro" id="IPR020846">
    <property type="entry name" value="MFS_dom"/>
</dbReference>
<dbReference type="STRING" id="105351.A0A401KPK4"/>
<evidence type="ECO:0000256" key="5">
    <source>
        <dbReference type="SAM" id="MobiDB-lite"/>
    </source>
</evidence>
<dbReference type="CDD" id="cd17323">
    <property type="entry name" value="MFS_Tpo1_MDR_like"/>
    <property type="match status" value="1"/>
</dbReference>
<keyword evidence="9" id="KW-1185">Reference proteome</keyword>
<accession>A0A401KPK4</accession>
<feature type="transmembrane region" description="Helical" evidence="6">
    <location>
        <begin position="518"/>
        <end position="538"/>
    </location>
</feature>